<keyword evidence="2" id="KW-0560">Oxidoreductase</keyword>
<dbReference type="InterPro" id="IPR007138">
    <property type="entry name" value="ABM_dom"/>
</dbReference>
<protein>
    <submittedName>
        <fullName evidence="2">Quinol monooxygenase</fullName>
        <ecNumber evidence="2">1.-.-.-</ecNumber>
    </submittedName>
</protein>
<dbReference type="EC" id="1.-.-.-" evidence="2"/>
<proteinExistence type="predicted"/>
<evidence type="ECO:0000313" key="3">
    <source>
        <dbReference type="Proteomes" id="UP001595912"/>
    </source>
</evidence>
<dbReference type="GO" id="GO:0004497">
    <property type="term" value="F:monooxygenase activity"/>
    <property type="evidence" value="ECO:0007669"/>
    <property type="project" value="UniProtKB-KW"/>
</dbReference>
<dbReference type="Proteomes" id="UP001595912">
    <property type="component" value="Unassembled WGS sequence"/>
</dbReference>
<dbReference type="Gene3D" id="3.30.70.100">
    <property type="match status" value="1"/>
</dbReference>
<feature type="domain" description="ABM" evidence="1">
    <location>
        <begin position="7"/>
        <end position="73"/>
    </location>
</feature>
<dbReference type="EMBL" id="JBHSIU010000066">
    <property type="protein sequence ID" value="MFC5004497.1"/>
    <property type="molecule type" value="Genomic_DNA"/>
</dbReference>
<sequence length="113" mass="12617">MTQLQGIARFTFHPGRVEEFKRLSAQCMQIVRAEDTGTLQYEIYLNDDESEAIVLERYRDSAALKEHLQHVAHLMEPILATATVTGEILGSPDAELRANLAGSVVQLYTPAVF</sequence>
<dbReference type="SUPFAM" id="SSF54909">
    <property type="entry name" value="Dimeric alpha+beta barrel"/>
    <property type="match status" value="1"/>
</dbReference>
<keyword evidence="3" id="KW-1185">Reference proteome</keyword>
<keyword evidence="2" id="KW-0503">Monooxygenase</keyword>
<dbReference type="InterPro" id="IPR011008">
    <property type="entry name" value="Dimeric_a/b-barrel"/>
</dbReference>
<comment type="caution">
    <text evidence="2">The sequence shown here is derived from an EMBL/GenBank/DDBJ whole genome shotgun (WGS) entry which is preliminary data.</text>
</comment>
<evidence type="ECO:0000259" key="1">
    <source>
        <dbReference type="Pfam" id="PF03992"/>
    </source>
</evidence>
<organism evidence="2 3">
    <name type="scientific">Dactylosporangium cerinum</name>
    <dbReference type="NCBI Taxonomy" id="1434730"/>
    <lineage>
        <taxon>Bacteria</taxon>
        <taxon>Bacillati</taxon>
        <taxon>Actinomycetota</taxon>
        <taxon>Actinomycetes</taxon>
        <taxon>Micromonosporales</taxon>
        <taxon>Micromonosporaceae</taxon>
        <taxon>Dactylosporangium</taxon>
    </lineage>
</organism>
<evidence type="ECO:0000313" key="2">
    <source>
        <dbReference type="EMBL" id="MFC5004497.1"/>
    </source>
</evidence>
<dbReference type="Pfam" id="PF03992">
    <property type="entry name" value="ABM"/>
    <property type="match status" value="1"/>
</dbReference>
<dbReference type="RefSeq" id="WP_380124454.1">
    <property type="nucleotide sequence ID" value="NZ_JBHSIU010000066.1"/>
</dbReference>
<name>A0ABV9W707_9ACTN</name>
<reference evidence="3" key="1">
    <citation type="journal article" date="2019" name="Int. J. Syst. Evol. Microbiol.">
        <title>The Global Catalogue of Microorganisms (GCM) 10K type strain sequencing project: providing services to taxonomists for standard genome sequencing and annotation.</title>
        <authorList>
            <consortium name="The Broad Institute Genomics Platform"/>
            <consortium name="The Broad Institute Genome Sequencing Center for Infectious Disease"/>
            <person name="Wu L."/>
            <person name="Ma J."/>
        </authorList>
    </citation>
    <scope>NUCLEOTIDE SEQUENCE [LARGE SCALE GENOMIC DNA]</scope>
    <source>
        <strain evidence="3">CGMCC 4.7152</strain>
    </source>
</reference>
<accession>A0ABV9W707</accession>
<gene>
    <name evidence="2" type="ORF">ACFPIJ_42570</name>
</gene>